<evidence type="ECO:0000313" key="4">
    <source>
        <dbReference type="EMBL" id="KXT04755.1"/>
    </source>
</evidence>
<dbReference type="InterPro" id="IPR051750">
    <property type="entry name" value="Trans-sulfuration_enzymes"/>
</dbReference>
<evidence type="ECO:0000256" key="3">
    <source>
        <dbReference type="RuleBase" id="RU362118"/>
    </source>
</evidence>
<keyword evidence="2 3" id="KW-0663">Pyridoxal phosphate</keyword>
<dbReference type="AlphaFoldDB" id="A0A139HQJ3"/>
<dbReference type="GO" id="GO:0019346">
    <property type="term" value="P:transsulfuration"/>
    <property type="evidence" value="ECO:0007669"/>
    <property type="project" value="InterPro"/>
</dbReference>
<evidence type="ECO:0008006" key="6">
    <source>
        <dbReference type="Google" id="ProtNLM"/>
    </source>
</evidence>
<dbReference type="STRING" id="321146.A0A139HQJ3"/>
<dbReference type="SUPFAM" id="SSF53383">
    <property type="entry name" value="PLP-dependent transferases"/>
    <property type="match status" value="1"/>
</dbReference>
<comment type="similarity">
    <text evidence="3">Belongs to the trans-sulfuration enzymes family.</text>
</comment>
<dbReference type="InterPro" id="IPR015424">
    <property type="entry name" value="PyrdxlP-dep_Trfase"/>
</dbReference>
<sequence>MALTLPIIDTEIGTACPPAPNHSHKHAITIHMPKWQAILDFVEGKPAIMAKIKNIYPRFMPIAEAADLTKRISNHANVSGHTCLLFPSKFTAEAAKEFAISAARKELQLAPDITTFRAYQIGQIRVYAVFFPEDKTPSIIPYWQNAGVGISSRFGEACLRDIDGLKEVDWNEEEGFSSESATQVDLRKRIIGLLERAPLESSRPEIHTSDVFLYQTGMAAIYHVQRYLGISRPGTTILFGFAFHSTPHTLEDFGSEFKFFGLGTELDELEEFLKDEKQNARRIQGLWAEFPANPLLVTPDLSRLRALANEFDFPLLIDDTVSSFCNVDVLGADGADILITSLTKSFNGYADAMAGSAVVNPSSRWHQELHLLFKKHYTNDLFHADAKALLANSEDYISRSKILNHNAEALVKYLVNRSKEDETPISKLWYPTTSETKKHYDARMRPKTPDFTPGYGCLFSIELKSPRATQAFYDKLGDHLHVGPHLGAHLTLVLAFNKAIYAKELERVKEFHVLETQIRVSVGLEETGVLIGIFEAAIDAGRVAMIEEKEVSTVPAIT</sequence>
<dbReference type="Gene3D" id="3.90.1150.10">
    <property type="entry name" value="Aspartate Aminotransferase, domain 1"/>
    <property type="match status" value="1"/>
</dbReference>
<proteinExistence type="inferred from homology"/>
<dbReference type="OrthoDB" id="10047078at2759"/>
<dbReference type="EMBL" id="LFZN01000018">
    <property type="protein sequence ID" value="KXT04755.1"/>
    <property type="molecule type" value="Genomic_DNA"/>
</dbReference>
<organism evidence="4 5">
    <name type="scientific">Pseudocercospora eumusae</name>
    <dbReference type="NCBI Taxonomy" id="321146"/>
    <lineage>
        <taxon>Eukaryota</taxon>
        <taxon>Fungi</taxon>
        <taxon>Dikarya</taxon>
        <taxon>Ascomycota</taxon>
        <taxon>Pezizomycotina</taxon>
        <taxon>Dothideomycetes</taxon>
        <taxon>Dothideomycetidae</taxon>
        <taxon>Mycosphaerellales</taxon>
        <taxon>Mycosphaerellaceae</taxon>
        <taxon>Pseudocercospora</taxon>
    </lineage>
</organism>
<evidence type="ECO:0000256" key="1">
    <source>
        <dbReference type="ARBA" id="ARBA00001933"/>
    </source>
</evidence>
<dbReference type="PANTHER" id="PTHR42699">
    <property type="match status" value="1"/>
</dbReference>
<dbReference type="InterPro" id="IPR000277">
    <property type="entry name" value="Cys/Met-Metab_PyrdxlP-dep_enz"/>
</dbReference>
<comment type="caution">
    <text evidence="4">The sequence shown here is derived from an EMBL/GenBank/DDBJ whole genome shotgun (WGS) entry which is preliminary data.</text>
</comment>
<gene>
    <name evidence="4" type="ORF">AC578_9729</name>
</gene>
<dbReference type="Pfam" id="PF01053">
    <property type="entry name" value="Cys_Met_Meta_PP"/>
    <property type="match status" value="1"/>
</dbReference>
<dbReference type="InterPro" id="IPR015422">
    <property type="entry name" value="PyrdxlP-dep_Trfase_small"/>
</dbReference>
<dbReference type="PANTHER" id="PTHR42699:SF1">
    <property type="entry name" value="CYSTATHIONINE GAMMA-SYNTHASE-RELATED"/>
    <property type="match status" value="1"/>
</dbReference>
<accession>A0A139HQJ3</accession>
<dbReference type="InterPro" id="IPR015421">
    <property type="entry name" value="PyrdxlP-dep_Trfase_major"/>
</dbReference>
<dbReference type="GO" id="GO:0030170">
    <property type="term" value="F:pyridoxal phosphate binding"/>
    <property type="evidence" value="ECO:0007669"/>
    <property type="project" value="InterPro"/>
</dbReference>
<name>A0A139HQJ3_9PEZI</name>
<reference evidence="4 5" key="1">
    <citation type="submission" date="2015-07" db="EMBL/GenBank/DDBJ databases">
        <title>Comparative genomics of the Sigatoka disease complex on banana suggests a link between parallel evolutionary changes in Pseudocercospora fijiensis and Pseudocercospora eumusae and increased virulence on the banana host.</title>
        <authorList>
            <person name="Chang T.-C."/>
            <person name="Salvucci A."/>
            <person name="Crous P.W."/>
            <person name="Stergiopoulos I."/>
        </authorList>
    </citation>
    <scope>NUCLEOTIDE SEQUENCE [LARGE SCALE GENOMIC DNA]</scope>
    <source>
        <strain evidence="4 5">CBS 114824</strain>
    </source>
</reference>
<keyword evidence="5" id="KW-1185">Reference proteome</keyword>
<evidence type="ECO:0000256" key="2">
    <source>
        <dbReference type="ARBA" id="ARBA00022898"/>
    </source>
</evidence>
<comment type="cofactor">
    <cofactor evidence="1 3">
        <name>pyridoxal 5'-phosphate</name>
        <dbReference type="ChEBI" id="CHEBI:597326"/>
    </cofactor>
</comment>
<evidence type="ECO:0000313" key="5">
    <source>
        <dbReference type="Proteomes" id="UP000070133"/>
    </source>
</evidence>
<dbReference type="Gene3D" id="3.40.640.10">
    <property type="entry name" value="Type I PLP-dependent aspartate aminotransferase-like (Major domain)"/>
    <property type="match status" value="1"/>
</dbReference>
<dbReference type="GO" id="GO:0003962">
    <property type="term" value="F:cystathionine gamma-synthase activity"/>
    <property type="evidence" value="ECO:0007669"/>
    <property type="project" value="TreeGrafter"/>
</dbReference>
<protein>
    <recommendedName>
        <fullName evidence="6">Cystathionine gamma-synthase</fullName>
    </recommendedName>
</protein>
<dbReference type="Proteomes" id="UP000070133">
    <property type="component" value="Unassembled WGS sequence"/>
</dbReference>